<dbReference type="Pfam" id="PF07521">
    <property type="entry name" value="RMMBL"/>
    <property type="match status" value="1"/>
</dbReference>
<keyword evidence="5" id="KW-0540">Nuclease</keyword>
<evidence type="ECO:0000259" key="4">
    <source>
        <dbReference type="SMART" id="SM01027"/>
    </source>
</evidence>
<comment type="caution">
    <text evidence="5">The sequence shown here is derived from an EMBL/GenBank/DDBJ whole genome shotgun (WGS) entry which is preliminary data.</text>
</comment>
<dbReference type="GO" id="GO:0004527">
    <property type="term" value="F:exonuclease activity"/>
    <property type="evidence" value="ECO:0007669"/>
    <property type="project" value="UniProtKB-KW"/>
</dbReference>
<organism evidence="5 6">
    <name type="scientific">Streptosporangium album</name>
    <dbReference type="NCBI Taxonomy" id="47479"/>
    <lineage>
        <taxon>Bacteria</taxon>
        <taxon>Bacillati</taxon>
        <taxon>Actinomycetota</taxon>
        <taxon>Actinomycetes</taxon>
        <taxon>Streptosporangiales</taxon>
        <taxon>Streptosporangiaceae</taxon>
        <taxon>Streptosporangium</taxon>
    </lineage>
</organism>
<proteinExistence type="predicted"/>
<name>A0A7W7S154_9ACTN</name>
<dbReference type="InterPro" id="IPR036866">
    <property type="entry name" value="RibonucZ/Hydroxyglut_hydro"/>
</dbReference>
<evidence type="ECO:0000313" key="5">
    <source>
        <dbReference type="EMBL" id="MBB4942004.1"/>
    </source>
</evidence>
<evidence type="ECO:0000259" key="3">
    <source>
        <dbReference type="SMART" id="SM00849"/>
    </source>
</evidence>
<protein>
    <submittedName>
        <fullName evidence="5">Cft2 family RNA processing exonuclease</fullName>
    </submittedName>
</protein>
<dbReference type="PANTHER" id="PTHR11203:SF37">
    <property type="entry name" value="INTEGRATOR COMPLEX SUBUNIT 11"/>
    <property type="match status" value="1"/>
</dbReference>
<dbReference type="Gene3D" id="3.40.50.10890">
    <property type="match status" value="1"/>
</dbReference>
<dbReference type="InterPro" id="IPR001279">
    <property type="entry name" value="Metallo-B-lactamas"/>
</dbReference>
<keyword evidence="1" id="KW-0378">Hydrolase</keyword>
<evidence type="ECO:0000313" key="6">
    <source>
        <dbReference type="Proteomes" id="UP000534286"/>
    </source>
</evidence>
<dbReference type="Pfam" id="PF10996">
    <property type="entry name" value="Beta-Casp"/>
    <property type="match status" value="1"/>
</dbReference>
<accession>A0A7W7S154</accession>
<evidence type="ECO:0000256" key="1">
    <source>
        <dbReference type="ARBA" id="ARBA00022801"/>
    </source>
</evidence>
<feature type="region of interest" description="Disordered" evidence="2">
    <location>
        <begin position="179"/>
        <end position="212"/>
    </location>
</feature>
<dbReference type="InterPro" id="IPR050698">
    <property type="entry name" value="MBL"/>
</dbReference>
<dbReference type="AlphaFoldDB" id="A0A7W7S154"/>
<feature type="domain" description="Beta-Casp" evidence="4">
    <location>
        <begin position="491"/>
        <end position="596"/>
    </location>
</feature>
<keyword evidence="5" id="KW-0269">Exonuclease</keyword>
<dbReference type="InterPro" id="IPR011108">
    <property type="entry name" value="RMMBL"/>
</dbReference>
<feature type="domain" description="Metallo-beta-lactamase" evidence="3">
    <location>
        <begin position="260"/>
        <end position="457"/>
    </location>
</feature>
<feature type="compositionally biased region" description="Basic and acidic residues" evidence="2">
    <location>
        <begin position="112"/>
        <end position="141"/>
    </location>
</feature>
<dbReference type="CDD" id="cd16295">
    <property type="entry name" value="TTHA0252-CPSF-like_MBL-fold"/>
    <property type="match status" value="1"/>
</dbReference>
<reference evidence="5 6" key="1">
    <citation type="submission" date="2020-08" db="EMBL/GenBank/DDBJ databases">
        <title>Sequencing the genomes of 1000 actinobacteria strains.</title>
        <authorList>
            <person name="Klenk H.-P."/>
        </authorList>
    </citation>
    <scope>NUCLEOTIDE SEQUENCE [LARGE SCALE GENOMIC DNA]</scope>
    <source>
        <strain evidence="5 6">DSM 43023</strain>
    </source>
</reference>
<gene>
    <name evidence="5" type="ORF">FHR32_006390</name>
</gene>
<dbReference type="Pfam" id="PF00753">
    <property type="entry name" value="Lactamase_B"/>
    <property type="match status" value="1"/>
</dbReference>
<feature type="region of interest" description="Disordered" evidence="2">
    <location>
        <begin position="100"/>
        <end position="141"/>
    </location>
</feature>
<dbReference type="GO" id="GO:0004521">
    <property type="term" value="F:RNA endonuclease activity"/>
    <property type="evidence" value="ECO:0007669"/>
    <property type="project" value="TreeGrafter"/>
</dbReference>
<dbReference type="SUPFAM" id="SSF56281">
    <property type="entry name" value="Metallo-hydrolase/oxidoreductase"/>
    <property type="match status" value="1"/>
</dbReference>
<dbReference type="PANTHER" id="PTHR11203">
    <property type="entry name" value="CLEAVAGE AND POLYADENYLATION SPECIFICITY FACTOR FAMILY MEMBER"/>
    <property type="match status" value="1"/>
</dbReference>
<dbReference type="EMBL" id="JACHJU010000003">
    <property type="protein sequence ID" value="MBB4942004.1"/>
    <property type="molecule type" value="Genomic_DNA"/>
</dbReference>
<dbReference type="SMART" id="SM01027">
    <property type="entry name" value="Beta-Casp"/>
    <property type="match status" value="1"/>
</dbReference>
<dbReference type="SMART" id="SM00849">
    <property type="entry name" value="Lactamase_B"/>
    <property type="match status" value="1"/>
</dbReference>
<sequence length="684" mass="74359">MTADPLSPLLRAAAEIILTRPAMAGYRDGAERFAADHRTGLLVMLAESAELRRLSRERLRIPRSQQAERDFADLFLHSDPAVRAAVARIAESAARRSSDAVADRRLRRLHDKNRQLQEKLRTATGRHDNALADAEKHRETAREAVERADRLDTELSAMRRRLRDLKSMTSALLALLQEEPPEPEGDAGSRDPHRQPKVPVDPRPSPLETAAQAAGISAEALVTALQALIEPPRPPLTATVAVSQERDLKVIPLGGGTKIGGSCLLIEAGGTRILVDAGLIPGDPSEPPPEIERALDGPLHAVVVTHAHNDHCGYVPALADRLPDLRIIATPETTQLMPAMWFDSVKIMGQRQRLASAWGTDAEPLYPREAITRATQRCEELAFGVPRRVGDLTVELFPAGHILGAAGVVVRAGDSRVVVTGDISGFRQESVDGYTIPDSARYADLLVMESTCCAEDHRTRDGMVGELVRAVEGVYAEGGRVLIPAFALGRAQELALIMRGHLPHVPVLVDGMAADISRSFETVTANGPRRLSIFGDNVSRARPGDLDAFARGVVISTSGMLSGGPAVRWAARILPDPKSALFLSGYQDEESPGRRLLASAKDSSAPHLSVNDMGEEKKIPIKARVDLMRLSAHADKRGLLEIADEVSAREVMLVHGVARRQNEFREVLRLRRHTTMATGVWRAI</sequence>
<dbReference type="Proteomes" id="UP000534286">
    <property type="component" value="Unassembled WGS sequence"/>
</dbReference>
<evidence type="ECO:0000256" key="2">
    <source>
        <dbReference type="SAM" id="MobiDB-lite"/>
    </source>
</evidence>
<dbReference type="RefSeq" id="WP_184758053.1">
    <property type="nucleotide sequence ID" value="NZ_BAABEK010000034.1"/>
</dbReference>
<dbReference type="InterPro" id="IPR022712">
    <property type="entry name" value="Beta_Casp"/>
</dbReference>
<dbReference type="Gene3D" id="3.60.15.10">
    <property type="entry name" value="Ribonuclease Z/Hydroxyacylglutathione hydrolase-like"/>
    <property type="match status" value="1"/>
</dbReference>
<keyword evidence="6" id="KW-1185">Reference proteome</keyword>